<name>A0A2N8KUI9_9BURK</name>
<evidence type="ECO:0000313" key="2">
    <source>
        <dbReference type="EMBL" id="PND37072.1"/>
    </source>
</evidence>
<accession>A0A2N8KUI9</accession>
<feature type="signal peptide" evidence="1">
    <location>
        <begin position="1"/>
        <end position="37"/>
    </location>
</feature>
<proteinExistence type="predicted"/>
<dbReference type="OrthoDB" id="9788332at2"/>
<comment type="caution">
    <text evidence="2">The sequence shown here is derived from an EMBL/GenBank/DDBJ whole genome shotgun (WGS) entry which is preliminary data.</text>
</comment>
<keyword evidence="1" id="KW-0732">Signal</keyword>
<keyword evidence="3" id="KW-1185">Reference proteome</keyword>
<protein>
    <recommendedName>
        <fullName evidence="4">DUF2141 domain-containing protein</fullName>
    </recommendedName>
</protein>
<dbReference type="Proteomes" id="UP000235916">
    <property type="component" value="Unassembled WGS sequence"/>
</dbReference>
<evidence type="ECO:0000313" key="3">
    <source>
        <dbReference type="Proteomes" id="UP000235916"/>
    </source>
</evidence>
<dbReference type="Pfam" id="PF09912">
    <property type="entry name" value="DUF2141"/>
    <property type="match status" value="1"/>
</dbReference>
<dbReference type="RefSeq" id="WP_102766990.1">
    <property type="nucleotide sequence ID" value="NZ_POSP01000003.1"/>
</dbReference>
<organism evidence="2 3">
    <name type="scientific">Kinneretia aquatilis</name>
    <dbReference type="NCBI Taxonomy" id="2070761"/>
    <lineage>
        <taxon>Bacteria</taxon>
        <taxon>Pseudomonadati</taxon>
        <taxon>Pseudomonadota</taxon>
        <taxon>Betaproteobacteria</taxon>
        <taxon>Burkholderiales</taxon>
        <taxon>Sphaerotilaceae</taxon>
        <taxon>Roseateles</taxon>
    </lineage>
</organism>
<evidence type="ECO:0008006" key="4">
    <source>
        <dbReference type="Google" id="ProtNLM"/>
    </source>
</evidence>
<sequence length="170" mass="17342">MNKETSFHRPAAAARRLIGLAAAGLVLSGSGSLSALAADAPVSAVAAPAAAVDMELELSGIASSEGQILVSVFASPEDWLKKPVAVASAPASAQKDGRLVIKLAALPLGRLALNVAHDLNGNGRLDMNAMRLPIEPFAFSNNATGMFGPPKFEAAQFEVVAGARLSVSLK</sequence>
<dbReference type="AlphaFoldDB" id="A0A2N8KUI9"/>
<dbReference type="EMBL" id="POSP01000003">
    <property type="protein sequence ID" value="PND37072.1"/>
    <property type="molecule type" value="Genomic_DNA"/>
</dbReference>
<evidence type="ECO:0000256" key="1">
    <source>
        <dbReference type="SAM" id="SignalP"/>
    </source>
</evidence>
<reference evidence="2 3" key="1">
    <citation type="submission" date="2018-01" db="EMBL/GenBank/DDBJ databases">
        <title>Draft genome sequence of Paucibacter aquatile CR182 isolated from freshwater of the Nakdong River.</title>
        <authorList>
            <person name="Choi A."/>
            <person name="Chung E.J."/>
        </authorList>
    </citation>
    <scope>NUCLEOTIDE SEQUENCE [LARGE SCALE GENOMIC DNA]</scope>
    <source>
        <strain evidence="2 3">CR182</strain>
    </source>
</reference>
<feature type="chain" id="PRO_5014737622" description="DUF2141 domain-containing protein" evidence="1">
    <location>
        <begin position="38"/>
        <end position="170"/>
    </location>
</feature>
<dbReference type="InterPro" id="IPR018673">
    <property type="entry name" value="DUF2141"/>
</dbReference>
<gene>
    <name evidence="2" type="ORF">C1O66_05645</name>
</gene>